<organism evidence="2 3">
    <name type="scientific">[Clostridium] fimetarium</name>
    <dbReference type="NCBI Taxonomy" id="99656"/>
    <lineage>
        <taxon>Bacteria</taxon>
        <taxon>Bacillati</taxon>
        <taxon>Bacillota</taxon>
        <taxon>Clostridia</taxon>
        <taxon>Lachnospirales</taxon>
        <taxon>Lachnospiraceae</taxon>
    </lineage>
</organism>
<keyword evidence="1" id="KW-0812">Transmembrane</keyword>
<keyword evidence="3" id="KW-1185">Reference proteome</keyword>
<reference evidence="2 3" key="1">
    <citation type="submission" date="2016-10" db="EMBL/GenBank/DDBJ databases">
        <authorList>
            <person name="de Groot N.N."/>
        </authorList>
    </citation>
    <scope>NUCLEOTIDE SEQUENCE [LARGE SCALE GENOMIC DNA]</scope>
    <source>
        <strain evidence="2 3">DSM 9179</strain>
    </source>
</reference>
<protein>
    <submittedName>
        <fullName evidence="2">GtrA-like protein</fullName>
    </submittedName>
</protein>
<keyword evidence="1" id="KW-0472">Membrane</keyword>
<gene>
    <name evidence="2" type="ORF">SAMN05421659_10565</name>
</gene>
<dbReference type="STRING" id="99656.SAMN05421659_10565"/>
<dbReference type="RefSeq" id="WP_092452415.1">
    <property type="nucleotide sequence ID" value="NZ_FOJI01000005.1"/>
</dbReference>
<feature type="transmembrane region" description="Helical" evidence="1">
    <location>
        <begin position="20"/>
        <end position="46"/>
    </location>
</feature>
<name>A0A1I0PGS4_9FIRM</name>
<evidence type="ECO:0000313" key="3">
    <source>
        <dbReference type="Proteomes" id="UP000199701"/>
    </source>
</evidence>
<evidence type="ECO:0000313" key="2">
    <source>
        <dbReference type="EMBL" id="SEW13395.1"/>
    </source>
</evidence>
<proteinExistence type="predicted"/>
<sequence>MEKVNNWTKKHPQLWEFIKFNVLSNIATITNFIVLFITTAFIFRALVNTPCLFLRLGFISEDAFLFRYPAAPAGTGLCGFLGFLCAYVCAQIINYIVQRKLVFGATVDIKKTIGWYIATVAFAGLVCQVWSGYGTEFLMSNFGMGESMASLITNMVNILIQVVINYPMMKFVVMKKDTK</sequence>
<dbReference type="Proteomes" id="UP000199701">
    <property type="component" value="Unassembled WGS sequence"/>
</dbReference>
<dbReference type="OrthoDB" id="3238560at2"/>
<dbReference type="EMBL" id="FOJI01000005">
    <property type="protein sequence ID" value="SEW13395.1"/>
    <property type="molecule type" value="Genomic_DNA"/>
</dbReference>
<feature type="transmembrane region" description="Helical" evidence="1">
    <location>
        <begin position="113"/>
        <end position="131"/>
    </location>
</feature>
<accession>A0A1I0PGS4</accession>
<feature type="transmembrane region" description="Helical" evidence="1">
    <location>
        <begin position="151"/>
        <end position="173"/>
    </location>
</feature>
<dbReference type="AlphaFoldDB" id="A0A1I0PGS4"/>
<keyword evidence="1" id="KW-1133">Transmembrane helix</keyword>
<feature type="transmembrane region" description="Helical" evidence="1">
    <location>
        <begin position="66"/>
        <end position="93"/>
    </location>
</feature>
<evidence type="ECO:0000256" key="1">
    <source>
        <dbReference type="SAM" id="Phobius"/>
    </source>
</evidence>